<sequence length="268" mass="30523">MVRQENIQTASTVTRIIPGSTVNYDHNNTAIVPQNDQPEPIFSELINLDIGNTLQKAESLANSARKVIDVIMAEANQSQKDKVQLMTSKLINCVILELMKLFYLQKELTLPQEASVNIYKASQKPYRNELQHKEYQILAYLLKNCMNFHLTVRKFLGPPNTCTLPNGCHPFMENKNMILLTAELRKNNPPPPKQLQKTAPVASRSNSNVKKQPQAQNKGKGKAPATQPYSQGYRITKIQQDVMENIFQMARTIMELQKKSKARLKYQK</sequence>
<evidence type="ECO:0000256" key="1">
    <source>
        <dbReference type="SAM" id="MobiDB-lite"/>
    </source>
</evidence>
<dbReference type="AlphaFoldDB" id="A0A9Q3P9V4"/>
<reference evidence="2" key="1">
    <citation type="submission" date="2021-03" db="EMBL/GenBank/DDBJ databases">
        <title>Draft genome sequence of rust myrtle Austropuccinia psidii MF-1, a brazilian biotype.</title>
        <authorList>
            <person name="Quecine M.C."/>
            <person name="Pachon D.M.R."/>
            <person name="Bonatelli M.L."/>
            <person name="Correr F.H."/>
            <person name="Franceschini L.M."/>
            <person name="Leite T.F."/>
            <person name="Margarido G.R.A."/>
            <person name="Almeida C.A."/>
            <person name="Ferrarezi J.A."/>
            <person name="Labate C.A."/>
        </authorList>
    </citation>
    <scope>NUCLEOTIDE SEQUENCE</scope>
    <source>
        <strain evidence="2">MF-1</strain>
    </source>
</reference>
<accession>A0A9Q3P9V4</accession>
<dbReference type="EMBL" id="AVOT02057906">
    <property type="protein sequence ID" value="MBW0551931.1"/>
    <property type="molecule type" value="Genomic_DNA"/>
</dbReference>
<dbReference type="OrthoDB" id="2513944at2759"/>
<comment type="caution">
    <text evidence="2">The sequence shown here is derived from an EMBL/GenBank/DDBJ whole genome shotgun (WGS) entry which is preliminary data.</text>
</comment>
<organism evidence="2 3">
    <name type="scientific">Austropuccinia psidii MF-1</name>
    <dbReference type="NCBI Taxonomy" id="1389203"/>
    <lineage>
        <taxon>Eukaryota</taxon>
        <taxon>Fungi</taxon>
        <taxon>Dikarya</taxon>
        <taxon>Basidiomycota</taxon>
        <taxon>Pucciniomycotina</taxon>
        <taxon>Pucciniomycetes</taxon>
        <taxon>Pucciniales</taxon>
        <taxon>Sphaerophragmiaceae</taxon>
        <taxon>Austropuccinia</taxon>
    </lineage>
</organism>
<evidence type="ECO:0000313" key="3">
    <source>
        <dbReference type="Proteomes" id="UP000765509"/>
    </source>
</evidence>
<gene>
    <name evidence="2" type="ORF">O181_091646</name>
</gene>
<feature type="region of interest" description="Disordered" evidence="1">
    <location>
        <begin position="185"/>
        <end position="231"/>
    </location>
</feature>
<name>A0A9Q3P9V4_9BASI</name>
<keyword evidence="3" id="KW-1185">Reference proteome</keyword>
<protein>
    <submittedName>
        <fullName evidence="2">Uncharacterized protein</fullName>
    </submittedName>
</protein>
<feature type="compositionally biased region" description="Polar residues" evidence="1">
    <location>
        <begin position="203"/>
        <end position="217"/>
    </location>
</feature>
<evidence type="ECO:0000313" key="2">
    <source>
        <dbReference type="EMBL" id="MBW0551931.1"/>
    </source>
</evidence>
<proteinExistence type="predicted"/>
<dbReference type="Proteomes" id="UP000765509">
    <property type="component" value="Unassembled WGS sequence"/>
</dbReference>